<dbReference type="PROSITE" id="PS01333">
    <property type="entry name" value="PYRASE_GLU"/>
    <property type="match status" value="1"/>
</dbReference>
<dbReference type="FunFam" id="3.40.630.20:FF:000001">
    <property type="entry name" value="Pyrrolidone-carboxylate peptidase"/>
    <property type="match status" value="1"/>
</dbReference>
<keyword evidence="13" id="KW-1185">Reference proteome</keyword>
<sequence length="202" mass="21775">MRKLLLTGFEPFGGEPINPAVEAVRRLQGRGIGSFEVVGLELPTVFGPSLERLLTGIRETEPEVVIALGQAGGRKGISFERIAVNLSDADIADNAGYRPVDVPVVPEGPAAYWTTLPVKRMAERLQEKGIPASLSLSAGTFVCNHVFYGLMHHLAVSGKPIRGGFIHVPYLPEQAERHPGAPSMALEQMVEGLEQAIRAMTE</sequence>
<dbReference type="InterPro" id="IPR033694">
    <property type="entry name" value="PGPEP1_Cys_AS"/>
</dbReference>
<reference evidence="12" key="1">
    <citation type="submission" date="2022-04" db="EMBL/GenBank/DDBJ databases">
        <authorList>
            <person name="Seo M.-J."/>
        </authorList>
    </citation>
    <scope>NUCLEOTIDE SEQUENCE</scope>
    <source>
        <strain evidence="12">MBLB2552</strain>
    </source>
</reference>
<dbReference type="PANTHER" id="PTHR23402:SF1">
    <property type="entry name" value="PYROGLUTAMYL-PEPTIDASE I"/>
    <property type="match status" value="1"/>
</dbReference>
<comment type="caution">
    <text evidence="12">The sequence shown here is derived from an EMBL/GenBank/DDBJ whole genome shotgun (WGS) entry which is preliminary data.</text>
</comment>
<comment type="function">
    <text evidence="2 9">Removes 5-oxoproline from various penultimate amino acid residues except L-proline.</text>
</comment>
<organism evidence="12 13">
    <name type="scientific">Paenibacillus mellifer</name>
    <dbReference type="NCBI Taxonomy" id="2937794"/>
    <lineage>
        <taxon>Bacteria</taxon>
        <taxon>Bacillati</taxon>
        <taxon>Bacillota</taxon>
        <taxon>Bacilli</taxon>
        <taxon>Bacillales</taxon>
        <taxon>Paenibacillaceae</taxon>
        <taxon>Paenibacillus</taxon>
    </lineage>
</organism>
<dbReference type="NCBIfam" id="TIGR00504">
    <property type="entry name" value="pyro_pdase"/>
    <property type="match status" value="1"/>
</dbReference>
<dbReference type="InterPro" id="IPR033693">
    <property type="entry name" value="PGPEP1_Glu_AS"/>
</dbReference>
<dbReference type="Pfam" id="PF01470">
    <property type="entry name" value="Peptidase_C15"/>
    <property type="match status" value="1"/>
</dbReference>
<comment type="catalytic activity">
    <reaction evidence="1 9 10">
        <text>Release of an N-terminal pyroglutamyl group from a polypeptide, the second amino acid generally not being Pro.</text>
        <dbReference type="EC" id="3.4.19.3"/>
    </reaction>
</comment>
<evidence type="ECO:0000256" key="8">
    <source>
        <dbReference type="ARBA" id="ARBA00022807"/>
    </source>
</evidence>
<evidence type="ECO:0000256" key="10">
    <source>
        <dbReference type="PROSITE-ProRule" id="PRU10076"/>
    </source>
</evidence>
<dbReference type="Proteomes" id="UP001139534">
    <property type="component" value="Unassembled WGS sequence"/>
</dbReference>
<dbReference type="PRINTS" id="PR00706">
    <property type="entry name" value="PYROGLUPTASE"/>
</dbReference>
<evidence type="ECO:0000256" key="1">
    <source>
        <dbReference type="ARBA" id="ARBA00001770"/>
    </source>
</evidence>
<dbReference type="EC" id="3.4.19.3" evidence="9"/>
<evidence type="ECO:0000313" key="12">
    <source>
        <dbReference type="EMBL" id="MCK8486510.1"/>
    </source>
</evidence>
<keyword evidence="5 9" id="KW-0963">Cytoplasm</keyword>
<dbReference type="InterPro" id="IPR016125">
    <property type="entry name" value="Peptidase_C15-like"/>
</dbReference>
<keyword evidence="8 9" id="KW-0788">Thiol protease</keyword>
<proteinExistence type="inferred from homology"/>
<dbReference type="PANTHER" id="PTHR23402">
    <property type="entry name" value="PROTEASE FAMILY C15 PYROGLUTAMYL-PEPTIDASE I-RELATED"/>
    <property type="match status" value="1"/>
</dbReference>
<evidence type="ECO:0000256" key="7">
    <source>
        <dbReference type="ARBA" id="ARBA00022801"/>
    </source>
</evidence>
<dbReference type="HAMAP" id="MF_00417">
    <property type="entry name" value="Pyrrolid_peptidase"/>
    <property type="match status" value="1"/>
</dbReference>
<evidence type="ECO:0000256" key="6">
    <source>
        <dbReference type="ARBA" id="ARBA00022670"/>
    </source>
</evidence>
<dbReference type="InterPro" id="IPR036440">
    <property type="entry name" value="Peptidase_C15-like_sf"/>
</dbReference>
<evidence type="ECO:0000256" key="9">
    <source>
        <dbReference type="HAMAP-Rule" id="MF_00417"/>
    </source>
</evidence>
<dbReference type="GO" id="GO:0005829">
    <property type="term" value="C:cytosol"/>
    <property type="evidence" value="ECO:0007669"/>
    <property type="project" value="InterPro"/>
</dbReference>
<evidence type="ECO:0000313" key="13">
    <source>
        <dbReference type="Proteomes" id="UP001139534"/>
    </source>
</evidence>
<dbReference type="InterPro" id="IPR029762">
    <property type="entry name" value="PGP-I_bact-type"/>
</dbReference>
<dbReference type="CDD" id="cd00501">
    <property type="entry name" value="Peptidase_C15"/>
    <property type="match status" value="1"/>
</dbReference>
<dbReference type="PROSITE" id="PS01334">
    <property type="entry name" value="PYRASE_CYS"/>
    <property type="match status" value="1"/>
</dbReference>
<gene>
    <name evidence="9 12" type="primary">pcp</name>
    <name evidence="12" type="ORF">M0651_04895</name>
</gene>
<evidence type="ECO:0000256" key="5">
    <source>
        <dbReference type="ARBA" id="ARBA00022490"/>
    </source>
</evidence>
<evidence type="ECO:0000256" key="11">
    <source>
        <dbReference type="PROSITE-ProRule" id="PRU10077"/>
    </source>
</evidence>
<comment type="subunit">
    <text evidence="9">Homotetramer.</text>
</comment>
<evidence type="ECO:0000256" key="2">
    <source>
        <dbReference type="ARBA" id="ARBA00002280"/>
    </source>
</evidence>
<dbReference type="EMBL" id="JALPRK010000003">
    <property type="protein sequence ID" value="MCK8486510.1"/>
    <property type="molecule type" value="Genomic_DNA"/>
</dbReference>
<dbReference type="PIRSF" id="PIRSF015592">
    <property type="entry name" value="Prld-crbxl_pptds"/>
    <property type="match status" value="1"/>
</dbReference>
<accession>A0A9X1XVU2</accession>
<dbReference type="SUPFAM" id="SSF53182">
    <property type="entry name" value="Pyrrolidone carboxyl peptidase (pyroglutamate aminopeptidase)"/>
    <property type="match status" value="1"/>
</dbReference>
<comment type="subcellular location">
    <subcellularLocation>
        <location evidence="3 9">Cytoplasm</location>
    </subcellularLocation>
</comment>
<dbReference type="RefSeq" id="WP_248550728.1">
    <property type="nucleotide sequence ID" value="NZ_JALPRK010000003.1"/>
</dbReference>
<comment type="similarity">
    <text evidence="4 9">Belongs to the peptidase C15 family.</text>
</comment>
<feature type="active site" evidence="9 10">
    <location>
        <position position="80"/>
    </location>
</feature>
<dbReference type="InterPro" id="IPR000816">
    <property type="entry name" value="Peptidase_C15"/>
</dbReference>
<protein>
    <recommendedName>
        <fullName evidence="9">Pyrrolidone-carboxylate peptidase</fullName>
        <ecNumber evidence="9">3.4.19.3</ecNumber>
    </recommendedName>
    <alternativeName>
        <fullName evidence="9">5-oxoprolyl-peptidase</fullName>
    </alternativeName>
    <alternativeName>
        <fullName evidence="9">Pyroglutamyl-peptidase I</fullName>
        <shortName evidence="9">PGP-I</shortName>
        <shortName evidence="9">Pyrase</shortName>
    </alternativeName>
</protein>
<keyword evidence="7 9" id="KW-0378">Hydrolase</keyword>
<feature type="active site" evidence="9 11">
    <location>
        <position position="143"/>
    </location>
</feature>
<dbReference type="GO" id="GO:0016920">
    <property type="term" value="F:pyroglutamyl-peptidase activity"/>
    <property type="evidence" value="ECO:0007669"/>
    <property type="project" value="UniProtKB-UniRule"/>
</dbReference>
<evidence type="ECO:0000256" key="4">
    <source>
        <dbReference type="ARBA" id="ARBA00006641"/>
    </source>
</evidence>
<evidence type="ECO:0000256" key="3">
    <source>
        <dbReference type="ARBA" id="ARBA00004496"/>
    </source>
</evidence>
<name>A0A9X1XVU2_9BACL</name>
<feature type="active site" evidence="9">
    <location>
        <position position="167"/>
    </location>
</feature>
<dbReference type="NCBIfam" id="NF009676">
    <property type="entry name" value="PRK13197.1"/>
    <property type="match status" value="1"/>
</dbReference>
<dbReference type="AlphaFoldDB" id="A0A9X1XVU2"/>
<dbReference type="GO" id="GO:0006508">
    <property type="term" value="P:proteolysis"/>
    <property type="evidence" value="ECO:0007669"/>
    <property type="project" value="UniProtKB-KW"/>
</dbReference>
<keyword evidence="6 9" id="KW-0645">Protease</keyword>
<dbReference type="Gene3D" id="3.40.630.20">
    <property type="entry name" value="Peptidase C15, pyroglutamyl peptidase I-like"/>
    <property type="match status" value="1"/>
</dbReference>